<feature type="domain" description="YknX-like beta-barrel" evidence="4">
    <location>
        <begin position="185"/>
        <end position="252"/>
    </location>
</feature>
<feature type="chain" id="PRO_5047469712" evidence="2">
    <location>
        <begin position="20"/>
        <end position="259"/>
    </location>
</feature>
<organism evidence="5 6">
    <name type="scientific">Endozoicomonas euniceicola</name>
    <dbReference type="NCBI Taxonomy" id="1234143"/>
    <lineage>
        <taxon>Bacteria</taxon>
        <taxon>Pseudomonadati</taxon>
        <taxon>Pseudomonadota</taxon>
        <taxon>Gammaproteobacteria</taxon>
        <taxon>Oceanospirillales</taxon>
        <taxon>Endozoicomonadaceae</taxon>
        <taxon>Endozoicomonas</taxon>
    </lineage>
</organism>
<evidence type="ECO:0000313" key="6">
    <source>
        <dbReference type="Proteomes" id="UP001163255"/>
    </source>
</evidence>
<dbReference type="EMBL" id="CP103300">
    <property type="protein sequence ID" value="UYM16079.1"/>
    <property type="molecule type" value="Genomic_DNA"/>
</dbReference>
<reference evidence="5" key="1">
    <citation type="submission" date="2022-10" db="EMBL/GenBank/DDBJ databases">
        <title>Completed Genome Sequence of two octocoral isolated bacterium, Endozoicomonas euniceicola EF212T and Endozoicomonas gorgoniicola PS125T.</title>
        <authorList>
            <person name="Chiou Y.-J."/>
            <person name="Chen Y.-H."/>
        </authorList>
    </citation>
    <scope>NUCLEOTIDE SEQUENCE</scope>
    <source>
        <strain evidence="5">EF212</strain>
    </source>
</reference>
<dbReference type="Gene3D" id="2.40.30.170">
    <property type="match status" value="1"/>
</dbReference>
<gene>
    <name evidence="5" type="ORF">NX720_25315</name>
</gene>
<accession>A0ABY6GTK3</accession>
<evidence type="ECO:0000259" key="4">
    <source>
        <dbReference type="Pfam" id="PF25990"/>
    </source>
</evidence>
<dbReference type="Pfam" id="PF25876">
    <property type="entry name" value="HH_MFP_RND"/>
    <property type="match status" value="1"/>
</dbReference>
<keyword evidence="2" id="KW-0732">Signal</keyword>
<dbReference type="InterPro" id="IPR058636">
    <property type="entry name" value="Beta-barrel_YknX"/>
</dbReference>
<dbReference type="Pfam" id="PF25990">
    <property type="entry name" value="Beta-barrel_YknX"/>
    <property type="match status" value="1"/>
</dbReference>
<keyword evidence="6" id="KW-1185">Reference proteome</keyword>
<evidence type="ECO:0000313" key="5">
    <source>
        <dbReference type="EMBL" id="UYM16079.1"/>
    </source>
</evidence>
<dbReference type="SUPFAM" id="SSF111369">
    <property type="entry name" value="HlyD-like secretion proteins"/>
    <property type="match status" value="1"/>
</dbReference>
<sequence length="259" mass="29150">MYRLSLILLLLSQCLHLSASEELSLLGSLKSHDSLTVVSEIDGVITSLGYDRGEQVSESKSLVQIDSEDYLLMLAKAKASLALSKADMKAKRARVERYRKLKAKNSLSQEQLDNAEAEFQISAFTVDLQELAFEDAQLDLQRTIIMPVADYWVTEKLIEKGDWVQKGQTLYRLENFNKLEAVVYVTENHINRIHPGQSVTIYAEALPSKTFTGEILRVGIKPESSKNSYPIDIIVNNRDGLLRSGFTVDARINVNIEQE</sequence>
<evidence type="ECO:0000256" key="2">
    <source>
        <dbReference type="SAM" id="SignalP"/>
    </source>
</evidence>
<evidence type="ECO:0000256" key="1">
    <source>
        <dbReference type="ARBA" id="ARBA00009477"/>
    </source>
</evidence>
<dbReference type="PANTHER" id="PTHR30469">
    <property type="entry name" value="MULTIDRUG RESISTANCE PROTEIN MDTA"/>
    <property type="match status" value="1"/>
</dbReference>
<comment type="similarity">
    <text evidence="1">Belongs to the membrane fusion protein (MFP) (TC 8.A.1) family.</text>
</comment>
<dbReference type="InterPro" id="IPR006143">
    <property type="entry name" value="RND_pump_MFP"/>
</dbReference>
<dbReference type="RefSeq" id="WP_262598379.1">
    <property type="nucleotide sequence ID" value="NZ_CP103300.1"/>
</dbReference>
<dbReference type="Proteomes" id="UP001163255">
    <property type="component" value="Chromosome"/>
</dbReference>
<evidence type="ECO:0000259" key="3">
    <source>
        <dbReference type="Pfam" id="PF25876"/>
    </source>
</evidence>
<dbReference type="PANTHER" id="PTHR30469:SF33">
    <property type="entry name" value="SLR1207 PROTEIN"/>
    <property type="match status" value="1"/>
</dbReference>
<feature type="signal peptide" evidence="2">
    <location>
        <begin position="1"/>
        <end position="19"/>
    </location>
</feature>
<proteinExistence type="inferred from homology"/>
<dbReference type="Gene3D" id="1.10.287.470">
    <property type="entry name" value="Helix hairpin bin"/>
    <property type="match status" value="1"/>
</dbReference>
<name>A0ABY6GTK3_9GAMM</name>
<feature type="domain" description="Multidrug resistance protein MdtA-like alpha-helical hairpin" evidence="3">
    <location>
        <begin position="74"/>
        <end position="142"/>
    </location>
</feature>
<protein>
    <submittedName>
        <fullName evidence="5">Efflux RND transporter periplasmic adaptor subunit</fullName>
    </submittedName>
</protein>
<dbReference type="InterPro" id="IPR058624">
    <property type="entry name" value="MdtA-like_HH"/>
</dbReference>
<dbReference type="NCBIfam" id="TIGR01730">
    <property type="entry name" value="RND_mfp"/>
    <property type="match status" value="1"/>
</dbReference>